<dbReference type="Proteomes" id="UP000053577">
    <property type="component" value="Unassembled WGS sequence"/>
</dbReference>
<keyword evidence="1 3" id="KW-0378">Hydrolase</keyword>
<reference evidence="3 5" key="1">
    <citation type="journal article" date="2015" name="Sci. Rep.">
        <title>A comparative genomics and reductive dehalogenase gene transcription study of two chloroethene-respiring bacteria, Dehalococcoides mccartyi strains MB and 11a.</title>
        <authorList>
            <person name="Low A."/>
            <person name="Shen Z."/>
            <person name="Cheng D."/>
            <person name="Rogers M.J."/>
            <person name="Lee P.K."/>
            <person name="He J."/>
        </authorList>
    </citation>
    <scope>NUCLEOTIDE SEQUENCE [LARGE SCALE GENOMIC DNA]</scope>
    <source>
        <strain evidence="3 5">MB</strain>
    </source>
</reference>
<sequence>MTALAREEILRLIKSAKPLLENYPDLENQLQPNGFDLSLKQVRTLEGEGVLPTDNARRKLPSNNPLEFDCNNQIKLMPGIYSVVYNEVVNIPKDVMALATPRSSLLRSGCTVNTAVWDAGYSGRSESLLVVYNPAGLILERNTRLIQLVFFKLNAETGGYCGIYQNENKS</sequence>
<keyword evidence="2" id="KW-0546">Nucleotide metabolism</keyword>
<name>A0A0V8M4W6_9CHLR</name>
<dbReference type="EMBL" id="JGYD01000010">
    <property type="protein sequence ID" value="KSV18768.1"/>
    <property type="molecule type" value="Genomic_DNA"/>
</dbReference>
<dbReference type="SUPFAM" id="SSF51283">
    <property type="entry name" value="dUTPase-like"/>
    <property type="match status" value="1"/>
</dbReference>
<gene>
    <name evidence="3" type="ORF">DA01_01975</name>
    <name evidence="4" type="ORF">VLL09_03195</name>
</gene>
<dbReference type="PANTHER" id="PTHR42680:SF1">
    <property type="entry name" value="DEOXYURIDINE 5'-TRIPHOSPHATE NUCLEOTIDOHYDROLASE"/>
    <property type="match status" value="1"/>
</dbReference>
<dbReference type="InterPro" id="IPR036157">
    <property type="entry name" value="dUTPase-like_sf"/>
</dbReference>
<dbReference type="InterPro" id="IPR011962">
    <property type="entry name" value="dCTP_deaminase"/>
</dbReference>
<dbReference type="Pfam" id="PF22769">
    <property type="entry name" value="DCD"/>
    <property type="match status" value="1"/>
</dbReference>
<evidence type="ECO:0000313" key="4">
    <source>
        <dbReference type="EMBL" id="WRO07908.1"/>
    </source>
</evidence>
<evidence type="ECO:0000256" key="2">
    <source>
        <dbReference type="ARBA" id="ARBA00023080"/>
    </source>
</evidence>
<dbReference type="GeneID" id="3230274"/>
<dbReference type="RefSeq" id="WP_010936193.1">
    <property type="nucleotide sequence ID" value="NZ_CP141531.1"/>
</dbReference>
<dbReference type="AlphaFoldDB" id="A0A0V8M4W6"/>
<dbReference type="Proteomes" id="UP001327986">
    <property type="component" value="Chromosome"/>
</dbReference>
<organism evidence="3 5">
    <name type="scientific">Dehalococcoides mccartyi</name>
    <dbReference type="NCBI Taxonomy" id="61435"/>
    <lineage>
        <taxon>Bacteria</taxon>
        <taxon>Bacillati</taxon>
        <taxon>Chloroflexota</taxon>
        <taxon>Dehalococcoidia</taxon>
        <taxon>Dehalococcoidales</taxon>
        <taxon>Dehalococcoidaceae</taxon>
        <taxon>Dehalococcoides</taxon>
    </lineage>
</organism>
<dbReference type="PATRIC" id="fig|61435.5.peg.400"/>
<dbReference type="CDD" id="cd07557">
    <property type="entry name" value="trimeric_dUTPase"/>
    <property type="match status" value="1"/>
</dbReference>
<dbReference type="Gene3D" id="2.70.40.10">
    <property type="match status" value="1"/>
</dbReference>
<reference evidence="4" key="2">
    <citation type="submission" date="2023-12" db="EMBL/GenBank/DDBJ databases">
        <title>Isolation of organohalide respiring bacteria Dehalococcoides mccartyi strain GPTCE1 in groundwater collected near a chemical plant in Suzhou, China.</title>
        <authorList>
            <person name="Liu G."/>
        </authorList>
    </citation>
    <scope>NUCLEOTIDE SEQUENCE</scope>
    <source>
        <strain evidence="4">GPTCE1</strain>
    </source>
</reference>
<dbReference type="GO" id="GO:0008829">
    <property type="term" value="F:dCTP deaminase activity"/>
    <property type="evidence" value="ECO:0007669"/>
    <property type="project" value="InterPro"/>
</dbReference>
<dbReference type="PANTHER" id="PTHR42680">
    <property type="entry name" value="DCTP DEAMINASE"/>
    <property type="match status" value="1"/>
</dbReference>
<evidence type="ECO:0000313" key="5">
    <source>
        <dbReference type="Proteomes" id="UP000053577"/>
    </source>
</evidence>
<evidence type="ECO:0000256" key="1">
    <source>
        <dbReference type="ARBA" id="ARBA00022801"/>
    </source>
</evidence>
<evidence type="ECO:0000313" key="3">
    <source>
        <dbReference type="EMBL" id="KSV18768.1"/>
    </source>
</evidence>
<protein>
    <submittedName>
        <fullName evidence="3">Deoxyuridine 5'-triphosphate nucleotidohydrolase</fullName>
    </submittedName>
</protein>
<dbReference type="eggNOG" id="COG0717">
    <property type="taxonomic scope" value="Bacteria"/>
</dbReference>
<accession>A0A0V8M4W6</accession>
<dbReference type="EMBL" id="CP141531">
    <property type="protein sequence ID" value="WRO07908.1"/>
    <property type="molecule type" value="Genomic_DNA"/>
</dbReference>
<dbReference type="InterPro" id="IPR033704">
    <property type="entry name" value="dUTPase_trimeric"/>
</dbReference>
<dbReference type="GO" id="GO:0006229">
    <property type="term" value="P:dUTP biosynthetic process"/>
    <property type="evidence" value="ECO:0007669"/>
    <property type="project" value="InterPro"/>
</dbReference>
<proteinExistence type="predicted"/>
<dbReference type="NCBIfam" id="NF002598">
    <property type="entry name" value="PRK02253.1"/>
    <property type="match status" value="1"/>
</dbReference>
<dbReference type="OrthoDB" id="9180543at2"/>